<comment type="subcellular location">
    <subcellularLocation>
        <location evidence="6">Cell projection</location>
        <location evidence="6">Phagocytic cup</location>
    </subcellularLocation>
    <subcellularLocation>
        <location evidence="4">Cell projection</location>
        <location evidence="4">Podosome</location>
    </subcellularLocation>
    <subcellularLocation>
        <location evidence="32">Cell projection</location>
        <location evidence="32">Uropodium</location>
    </subcellularLocation>
    <subcellularLocation>
        <location evidence="1">Cytoplasm</location>
        <location evidence="1">Cytoskeleton</location>
        <location evidence="1">Microtubule organizing center</location>
        <location evidence="1">Centrosome</location>
        <location evidence="1">Centriole</location>
    </subcellularLocation>
    <subcellularLocation>
        <location evidence="2">Cytoplasmic vesicle</location>
        <location evidence="2">Clathrin-coated vesicle</location>
    </subcellularLocation>
    <subcellularLocation>
        <location evidence="30">Cytoplasmic vesicle</location>
        <location evidence="30">Phagosome membrane</location>
        <topology evidence="30">Peripheral membrane protein</topology>
    </subcellularLocation>
    <subcellularLocation>
        <location evidence="7">Membrane</location>
        <location evidence="7">Clathrin-coated pit</location>
    </subcellularLocation>
    <subcellularLocation>
        <location evidence="5">Midbody</location>
    </subcellularLocation>
    <subcellularLocation>
        <location evidence="29">Postsynaptic density</location>
    </subcellularLocation>
    <subcellularLocation>
        <location evidence="3">Recycling endosome</location>
    </subcellularLocation>
    <subcellularLocation>
        <location evidence="28">Synapse</location>
        <location evidence="28">Synaptosome</location>
    </subcellularLocation>
</comment>
<keyword evidence="21 34" id="KW-0342">GTP-binding</keyword>
<dbReference type="Bgee" id="ENSELUG00000022776">
    <property type="expression patterns" value="Expressed in pharyngeal gill and 15 other cell types or tissues"/>
</dbReference>
<evidence type="ECO:0000256" key="9">
    <source>
        <dbReference type="ARBA" id="ARBA00022490"/>
    </source>
</evidence>
<evidence type="ECO:0000256" key="28">
    <source>
        <dbReference type="ARBA" id="ARBA00034102"/>
    </source>
</evidence>
<evidence type="ECO:0000259" key="37">
    <source>
        <dbReference type="PROSITE" id="PS51388"/>
    </source>
</evidence>
<evidence type="ECO:0000256" key="17">
    <source>
        <dbReference type="ARBA" id="ARBA00022907"/>
    </source>
</evidence>
<evidence type="ECO:0000256" key="12">
    <source>
        <dbReference type="ARBA" id="ARBA00022599"/>
    </source>
</evidence>
<keyword evidence="18" id="KW-0965">Cell junction</keyword>
<dbReference type="InterPro" id="IPR001401">
    <property type="entry name" value="Dynamin_GTPase"/>
</dbReference>
<dbReference type="GO" id="GO:0030670">
    <property type="term" value="C:phagocytic vesicle membrane"/>
    <property type="evidence" value="ECO:0007669"/>
    <property type="project" value="UniProtKB-SubCell"/>
</dbReference>
<evidence type="ECO:0000256" key="34">
    <source>
        <dbReference type="RuleBase" id="RU003932"/>
    </source>
</evidence>
<keyword evidence="13" id="KW-0493">Microtubule</keyword>
<dbReference type="GO" id="GO:0014069">
    <property type="term" value="C:postsynaptic density"/>
    <property type="evidence" value="ECO:0007669"/>
    <property type="project" value="UniProtKB-SubCell"/>
</dbReference>
<evidence type="ECO:0000256" key="6">
    <source>
        <dbReference type="ARBA" id="ARBA00004231"/>
    </source>
</evidence>
<evidence type="ECO:0000256" key="11">
    <source>
        <dbReference type="ARBA" id="ARBA00022583"/>
    </source>
</evidence>
<dbReference type="GO" id="GO:0006909">
    <property type="term" value="P:phagocytosis"/>
    <property type="evidence" value="ECO:0007669"/>
    <property type="project" value="UniProtKB-KW"/>
</dbReference>
<feature type="compositionally biased region" description="Pro residues" evidence="35">
    <location>
        <begin position="831"/>
        <end position="849"/>
    </location>
</feature>
<keyword evidence="24" id="KW-0168">Coated pit</keyword>
<sequence>MGNRGMEDLIPLINKLQDAFSSIGQSCNLDLPQIAVVGGQSAGKSSVLENFVGRDFLPRGSGIVTRRPLILQLCFNKAEYAEFLHCKGKKFVDFEEVRAEIEAETDRITGSNKGISPIPINLRVYSPHVLNLTLIDLPGMTKVAVGDQPLDIEHQIRDMLLQFITKESCLILAVTPANQDLANSDALKIAKEVDPQGLRTIGVITKLDLMDEGTDAKDILENKLLPLRRGYIGVVNRSQKDIDGKKDIRAALAAERKFFLSHPAYRHMAERMGTPHLQKQLNQVTLEFHIKPRLLSHFILSHHCPHTLQSQLLSLEKEVEEYKNFRPDDPTRKTKALLQMVQQFGVDFEKRIEGSGDQVDTAELSGGAKINRIFHERFPFELVKIVFDEKELRREISHAIKNVHGVRTGLFTPDLAFEAIVKKQIIKLKEPCIKCIDLVIQELINTVRQCTCKLGSYPRLREETERIVTTYVREREGKTKDQVMLLIDIELSYINTNHEDFIGFANAQQRNPQNKKRAIPNQVHLAVIRKGWLTLNISIMKGGSKEYWFVLTAESLSWYKDEEEKEKKYMLPLDNLKLRDVEKGFMSTKHIFGIFNTESSRNVYKDLRQIELACDTQEDVDSWKASFLRAGVYPEKDQVDTEDTAPSETFSMDPQLERQVETIRNLVDSYIGIVNKSIRDLMPKTIMHLMINSAKDFIHSELLAYLYSSGDQNSLMEESADQAQRRDELLRMYHALKEALHIIGDITTTTVSVPVPPPVNDSWMQEASPTPQRRPAAAAATAPSRPPAVRGPTPGPPLNPSPAFGVPPIPSRPGPPPMNAFGSNSQQDPFSAPPLIPSRPARIPPGVPR</sequence>
<evidence type="ECO:0000256" key="29">
    <source>
        <dbReference type="ARBA" id="ARBA00034105"/>
    </source>
</evidence>
<evidence type="ECO:0000256" key="3">
    <source>
        <dbReference type="ARBA" id="ARBA00004172"/>
    </source>
</evidence>
<dbReference type="SMART" id="SM00233">
    <property type="entry name" value="PH"/>
    <property type="match status" value="1"/>
</dbReference>
<evidence type="ECO:0000256" key="31">
    <source>
        <dbReference type="ARBA" id="ARBA00050873"/>
    </source>
</evidence>
<keyword evidence="15" id="KW-0967">Endosome</keyword>
<evidence type="ECO:0000256" key="22">
    <source>
        <dbReference type="ARBA" id="ARBA00023136"/>
    </source>
</evidence>
<dbReference type="EC" id="3.6.5.5" evidence="8"/>
<dbReference type="SUPFAM" id="SSF52540">
    <property type="entry name" value="P-loop containing nucleoside triphosphate hydrolases"/>
    <property type="match status" value="1"/>
</dbReference>
<feature type="domain" description="GED" evidence="37">
    <location>
        <begin position="660"/>
        <end position="751"/>
    </location>
</feature>
<dbReference type="GeneTree" id="ENSGT00940000155764"/>
<evidence type="ECO:0000256" key="13">
    <source>
        <dbReference type="ARBA" id="ARBA00022701"/>
    </source>
</evidence>
<protein>
    <recommendedName>
        <fullName evidence="33">Dynamin-2</fullName>
        <ecNumber evidence="8">3.6.5.5</ecNumber>
    </recommendedName>
</protein>
<dbReference type="GO" id="GO:0005905">
    <property type="term" value="C:clathrin-coated pit"/>
    <property type="evidence" value="ECO:0007669"/>
    <property type="project" value="UniProtKB-SubCell"/>
</dbReference>
<keyword evidence="12" id="KW-0771">Synaptosome</keyword>
<dbReference type="InterPro" id="IPR030381">
    <property type="entry name" value="G_DYNAMIN_dom"/>
</dbReference>
<proteinExistence type="inferred from homology"/>
<evidence type="ECO:0000259" key="36">
    <source>
        <dbReference type="PROSITE" id="PS50003"/>
    </source>
</evidence>
<dbReference type="AlphaFoldDB" id="A0A6Q2YFP1"/>
<dbReference type="Gene3D" id="1.20.120.1240">
    <property type="entry name" value="Dynamin, middle domain"/>
    <property type="match status" value="1"/>
</dbReference>
<dbReference type="GO" id="GO:0098793">
    <property type="term" value="C:presynapse"/>
    <property type="evidence" value="ECO:0007669"/>
    <property type="project" value="GOC"/>
</dbReference>
<keyword evidence="26" id="KW-0966">Cell projection</keyword>
<dbReference type="PROSITE" id="PS51388">
    <property type="entry name" value="GED"/>
    <property type="match status" value="1"/>
</dbReference>
<keyword evidence="22" id="KW-0472">Membrane</keyword>
<reference evidence="39" key="3">
    <citation type="submission" date="2025-08" db="UniProtKB">
        <authorList>
            <consortium name="Ensembl"/>
        </authorList>
    </citation>
    <scope>IDENTIFICATION</scope>
</reference>
<evidence type="ECO:0000256" key="10">
    <source>
        <dbReference type="ARBA" id="ARBA00022553"/>
    </source>
</evidence>
<reference evidence="40" key="1">
    <citation type="journal article" date="2014" name="PLoS ONE">
        <title>The genome and linkage map of the northern pike (Esox lucius): conserved synteny revealed between the salmonid sister group and the Neoteleostei.</title>
        <authorList>
            <person name="Rondeau E.B."/>
            <person name="Minkley D.R."/>
            <person name="Leong J.S."/>
            <person name="Messmer A.M."/>
            <person name="Jantzen J.R."/>
            <person name="von Schalburg K.R."/>
            <person name="Lemon C."/>
            <person name="Bird N.H."/>
            <person name="Koop B.F."/>
        </authorList>
    </citation>
    <scope>NUCLEOTIDE SEQUENCE</scope>
</reference>
<evidence type="ECO:0000256" key="26">
    <source>
        <dbReference type="ARBA" id="ARBA00023273"/>
    </source>
</evidence>
<dbReference type="Pfam" id="PF00350">
    <property type="entry name" value="Dynamin_N"/>
    <property type="match status" value="1"/>
</dbReference>
<dbReference type="PANTHER" id="PTHR11566">
    <property type="entry name" value="DYNAMIN"/>
    <property type="match status" value="1"/>
</dbReference>
<dbReference type="SMART" id="SM00053">
    <property type="entry name" value="DYNc"/>
    <property type="match status" value="1"/>
</dbReference>
<feature type="region of interest" description="Disordered" evidence="35">
    <location>
        <begin position="757"/>
        <end position="849"/>
    </location>
</feature>
<dbReference type="InterPro" id="IPR020850">
    <property type="entry name" value="GED_dom"/>
</dbReference>
<evidence type="ECO:0000256" key="18">
    <source>
        <dbReference type="ARBA" id="ARBA00022949"/>
    </source>
</evidence>
<dbReference type="FunFam" id="1.20.120.1240:FF:000014">
    <property type="entry name" value="Dynamin 2b"/>
    <property type="match status" value="1"/>
</dbReference>
<keyword evidence="23" id="KW-0505">Motor protein</keyword>
<evidence type="ECO:0000256" key="8">
    <source>
        <dbReference type="ARBA" id="ARBA00011980"/>
    </source>
</evidence>
<keyword evidence="14 34" id="KW-0547">Nucleotide-binding</keyword>
<dbReference type="InterPro" id="IPR011993">
    <property type="entry name" value="PH-like_dom_sf"/>
</dbReference>
<dbReference type="GO" id="GO:0008017">
    <property type="term" value="F:microtubule binding"/>
    <property type="evidence" value="ECO:0007669"/>
    <property type="project" value="TreeGrafter"/>
</dbReference>
<dbReference type="InterPro" id="IPR003130">
    <property type="entry name" value="GED"/>
</dbReference>
<evidence type="ECO:0000256" key="16">
    <source>
        <dbReference type="ARBA" id="ARBA00022801"/>
    </source>
</evidence>
<comment type="catalytic activity">
    <reaction evidence="31">
        <text>GTP + H2O = GDP + phosphate + H(+)</text>
        <dbReference type="Rhea" id="RHEA:19669"/>
        <dbReference type="ChEBI" id="CHEBI:15377"/>
        <dbReference type="ChEBI" id="CHEBI:15378"/>
        <dbReference type="ChEBI" id="CHEBI:37565"/>
        <dbReference type="ChEBI" id="CHEBI:43474"/>
        <dbReference type="ChEBI" id="CHEBI:58189"/>
        <dbReference type="EC" id="3.6.5.5"/>
    </reaction>
    <physiologicalReaction direction="left-to-right" evidence="31">
        <dbReference type="Rhea" id="RHEA:19670"/>
    </physiologicalReaction>
</comment>
<evidence type="ECO:0000256" key="23">
    <source>
        <dbReference type="ARBA" id="ARBA00023175"/>
    </source>
</evidence>
<evidence type="ECO:0000256" key="25">
    <source>
        <dbReference type="ARBA" id="ARBA00023212"/>
    </source>
</evidence>
<dbReference type="PROSITE" id="PS51718">
    <property type="entry name" value="G_DYNAMIN_2"/>
    <property type="match status" value="1"/>
</dbReference>
<evidence type="ECO:0000256" key="21">
    <source>
        <dbReference type="ARBA" id="ARBA00023134"/>
    </source>
</evidence>
<feature type="domain" description="PH" evidence="36">
    <location>
        <begin position="526"/>
        <end position="632"/>
    </location>
</feature>
<dbReference type="GO" id="GO:0001891">
    <property type="term" value="C:phagocytic cup"/>
    <property type="evidence" value="ECO:0007669"/>
    <property type="project" value="UniProtKB-SubCell"/>
</dbReference>
<dbReference type="InterPro" id="IPR022812">
    <property type="entry name" value="Dynamin"/>
</dbReference>
<dbReference type="Proteomes" id="UP000265140">
    <property type="component" value="Chromosome 11"/>
</dbReference>
<dbReference type="GO" id="GO:0005525">
    <property type="term" value="F:GTP binding"/>
    <property type="evidence" value="ECO:0007669"/>
    <property type="project" value="UniProtKB-KW"/>
</dbReference>
<evidence type="ECO:0000256" key="30">
    <source>
        <dbReference type="ARBA" id="ARBA00046301"/>
    </source>
</evidence>
<evidence type="ECO:0000313" key="40">
    <source>
        <dbReference type="Proteomes" id="UP000265140"/>
    </source>
</evidence>
<dbReference type="GO" id="GO:0003924">
    <property type="term" value="F:GTPase activity"/>
    <property type="evidence" value="ECO:0007669"/>
    <property type="project" value="InterPro"/>
</dbReference>
<keyword evidence="20" id="KW-0770">Synapse</keyword>
<dbReference type="InterPro" id="IPR019762">
    <property type="entry name" value="Dynamin_GTPase_CS"/>
</dbReference>
<keyword evidence="17" id="KW-0581">Phagocytosis</keyword>
<dbReference type="PROSITE" id="PS50003">
    <property type="entry name" value="PH_DOMAIN"/>
    <property type="match status" value="1"/>
</dbReference>
<dbReference type="GO" id="GO:0016185">
    <property type="term" value="P:synaptic vesicle budding from presynaptic endocytic zone membrane"/>
    <property type="evidence" value="ECO:0007669"/>
    <property type="project" value="TreeGrafter"/>
</dbReference>
<keyword evidence="25" id="KW-0206">Cytoskeleton</keyword>
<evidence type="ECO:0000256" key="35">
    <source>
        <dbReference type="SAM" id="MobiDB-lite"/>
    </source>
</evidence>
<dbReference type="Gene3D" id="2.30.29.30">
    <property type="entry name" value="Pleckstrin-homology domain (PH domain)/Phosphotyrosine-binding domain (PTB)"/>
    <property type="match status" value="1"/>
</dbReference>
<feature type="compositionally biased region" description="Low complexity" evidence="35">
    <location>
        <begin position="767"/>
        <end position="792"/>
    </location>
</feature>
<dbReference type="FunFam" id="3.40.50.300:FF:000045">
    <property type="entry name" value="dynamin-1 isoform X2"/>
    <property type="match status" value="1"/>
</dbReference>
<dbReference type="FunFam" id="1.20.120.1240:FF:000019">
    <property type="entry name" value="Dynamin 2"/>
    <property type="match status" value="1"/>
</dbReference>
<evidence type="ECO:0000256" key="24">
    <source>
        <dbReference type="ARBA" id="ARBA00023176"/>
    </source>
</evidence>
<dbReference type="SMART" id="SM00302">
    <property type="entry name" value="GED"/>
    <property type="match status" value="1"/>
</dbReference>
<evidence type="ECO:0000259" key="38">
    <source>
        <dbReference type="PROSITE" id="PS51718"/>
    </source>
</evidence>
<dbReference type="GO" id="GO:0001931">
    <property type="term" value="C:uropod"/>
    <property type="evidence" value="ECO:0007669"/>
    <property type="project" value="UniProtKB-SubCell"/>
</dbReference>
<dbReference type="InterPro" id="IPR027417">
    <property type="entry name" value="P-loop_NTPase"/>
</dbReference>
<evidence type="ECO:0000256" key="27">
    <source>
        <dbReference type="ARBA" id="ARBA00023329"/>
    </source>
</evidence>
<dbReference type="PANTHER" id="PTHR11566:SF23">
    <property type="entry name" value="DYNAMIN-2"/>
    <property type="match status" value="1"/>
</dbReference>
<dbReference type="Ensembl" id="ENSELUT00000057590.2">
    <property type="protein sequence ID" value="ENSELUP00000064779.2"/>
    <property type="gene ID" value="ENSELUG00000022776.3"/>
</dbReference>
<dbReference type="GO" id="GO:0031623">
    <property type="term" value="P:receptor internalization"/>
    <property type="evidence" value="ECO:0007669"/>
    <property type="project" value="TreeGrafter"/>
</dbReference>
<keyword evidence="19" id="KW-0007">Acetylation</keyword>
<dbReference type="Gene3D" id="3.40.50.300">
    <property type="entry name" value="P-loop containing nucleotide triphosphate hydrolases"/>
    <property type="match status" value="1"/>
</dbReference>
<dbReference type="CDD" id="cd01256">
    <property type="entry name" value="PH_dynamin"/>
    <property type="match status" value="1"/>
</dbReference>
<keyword evidence="16" id="KW-0378">Hydrolase</keyword>
<dbReference type="PRINTS" id="PR00195">
    <property type="entry name" value="DYNAMIN"/>
</dbReference>
<reference evidence="39" key="2">
    <citation type="submission" date="2020-02" db="EMBL/GenBank/DDBJ databases">
        <title>Esox lucius (northern pike) genome, fEsoLuc1, primary haplotype.</title>
        <authorList>
            <person name="Myers G."/>
            <person name="Karagic N."/>
            <person name="Meyer A."/>
            <person name="Pippel M."/>
            <person name="Reichard M."/>
            <person name="Winkler S."/>
            <person name="Tracey A."/>
            <person name="Sims Y."/>
            <person name="Howe K."/>
            <person name="Rhie A."/>
            <person name="Formenti G."/>
            <person name="Durbin R."/>
            <person name="Fedrigo O."/>
            <person name="Jarvis E.D."/>
        </authorList>
    </citation>
    <scope>NUCLEOTIDE SEQUENCE [LARGE SCALE GENOMIC DNA]</scope>
</reference>
<keyword evidence="10" id="KW-0597">Phosphoprotein</keyword>
<keyword evidence="11" id="KW-0254">Endocytosis</keyword>
<evidence type="ECO:0000256" key="19">
    <source>
        <dbReference type="ARBA" id="ARBA00022990"/>
    </source>
</evidence>
<dbReference type="InterPro" id="IPR000375">
    <property type="entry name" value="Dynamin_stalk"/>
</dbReference>
<evidence type="ECO:0000256" key="32">
    <source>
        <dbReference type="ARBA" id="ARBA00060447"/>
    </source>
</evidence>
<dbReference type="GO" id="GO:0002102">
    <property type="term" value="C:podosome"/>
    <property type="evidence" value="ECO:0007669"/>
    <property type="project" value="UniProtKB-SubCell"/>
</dbReference>
<keyword evidence="27" id="KW-0968">Cytoplasmic vesicle</keyword>
<dbReference type="GO" id="GO:0030136">
    <property type="term" value="C:clathrin-coated vesicle"/>
    <property type="evidence" value="ECO:0007669"/>
    <property type="project" value="UniProtKB-SubCell"/>
</dbReference>
<dbReference type="GO" id="GO:0055037">
    <property type="term" value="C:recycling endosome"/>
    <property type="evidence" value="ECO:0007669"/>
    <property type="project" value="UniProtKB-SubCell"/>
</dbReference>
<dbReference type="GO" id="GO:0030496">
    <property type="term" value="C:midbody"/>
    <property type="evidence" value="ECO:0007669"/>
    <property type="project" value="UniProtKB-SubCell"/>
</dbReference>
<feature type="domain" description="Dynamin-type G" evidence="38">
    <location>
        <begin position="28"/>
        <end position="296"/>
    </location>
</feature>
<dbReference type="Pfam" id="PF00169">
    <property type="entry name" value="PH"/>
    <property type="match status" value="1"/>
</dbReference>
<dbReference type="InterPro" id="IPR001849">
    <property type="entry name" value="PH_domain"/>
</dbReference>
<accession>A0A6Q2YFP1</accession>
<evidence type="ECO:0000256" key="1">
    <source>
        <dbReference type="ARBA" id="ARBA00004114"/>
    </source>
</evidence>
<name>A0A6Q2YFP1_ESOLU</name>
<organism evidence="39 40">
    <name type="scientific">Esox lucius</name>
    <name type="common">Northern pike</name>
    <dbReference type="NCBI Taxonomy" id="8010"/>
    <lineage>
        <taxon>Eukaryota</taxon>
        <taxon>Metazoa</taxon>
        <taxon>Chordata</taxon>
        <taxon>Craniata</taxon>
        <taxon>Vertebrata</taxon>
        <taxon>Euteleostomi</taxon>
        <taxon>Actinopterygii</taxon>
        <taxon>Neopterygii</taxon>
        <taxon>Teleostei</taxon>
        <taxon>Protacanthopterygii</taxon>
        <taxon>Esociformes</taxon>
        <taxon>Esocidae</taxon>
        <taxon>Esox</taxon>
    </lineage>
</organism>
<evidence type="ECO:0000256" key="15">
    <source>
        <dbReference type="ARBA" id="ARBA00022753"/>
    </source>
</evidence>
<keyword evidence="40" id="KW-1185">Reference proteome</keyword>
<evidence type="ECO:0000256" key="7">
    <source>
        <dbReference type="ARBA" id="ARBA00004600"/>
    </source>
</evidence>
<dbReference type="GO" id="GO:0043005">
    <property type="term" value="C:neuron projection"/>
    <property type="evidence" value="ECO:0007669"/>
    <property type="project" value="UniProtKB-KW"/>
</dbReference>
<dbReference type="PROSITE" id="PS00410">
    <property type="entry name" value="G_DYNAMIN_1"/>
    <property type="match status" value="1"/>
</dbReference>
<evidence type="ECO:0000313" key="39">
    <source>
        <dbReference type="Ensembl" id="ENSELUP00000064779.2"/>
    </source>
</evidence>
<dbReference type="GO" id="GO:0005874">
    <property type="term" value="C:microtubule"/>
    <property type="evidence" value="ECO:0007669"/>
    <property type="project" value="UniProtKB-KW"/>
</dbReference>
<evidence type="ECO:0000256" key="33">
    <source>
        <dbReference type="ARBA" id="ARBA00073712"/>
    </source>
</evidence>
<evidence type="ECO:0000256" key="4">
    <source>
        <dbReference type="ARBA" id="ARBA00004188"/>
    </source>
</evidence>
<dbReference type="CDD" id="cd08771">
    <property type="entry name" value="DLP_1"/>
    <property type="match status" value="1"/>
</dbReference>
<dbReference type="GO" id="GO:0005814">
    <property type="term" value="C:centriole"/>
    <property type="evidence" value="ECO:0007669"/>
    <property type="project" value="UniProtKB-SubCell"/>
</dbReference>
<dbReference type="InterPro" id="IPR045063">
    <property type="entry name" value="Dynamin_N"/>
</dbReference>
<evidence type="ECO:0000256" key="20">
    <source>
        <dbReference type="ARBA" id="ARBA00023018"/>
    </source>
</evidence>
<dbReference type="FunFam" id="2.30.29.30:FF:000010">
    <property type="entry name" value="dynamin-1 isoform X2"/>
    <property type="match status" value="1"/>
</dbReference>
<feature type="compositionally biased region" description="Pro residues" evidence="35">
    <location>
        <begin position="793"/>
        <end position="818"/>
    </location>
</feature>
<keyword evidence="9" id="KW-0963">Cytoplasm</keyword>
<evidence type="ECO:0000256" key="5">
    <source>
        <dbReference type="ARBA" id="ARBA00004214"/>
    </source>
</evidence>
<reference evidence="39" key="4">
    <citation type="submission" date="2025-09" db="UniProtKB">
        <authorList>
            <consortium name="Ensembl"/>
        </authorList>
    </citation>
    <scope>IDENTIFICATION</scope>
</reference>
<evidence type="ECO:0000256" key="14">
    <source>
        <dbReference type="ARBA" id="ARBA00022741"/>
    </source>
</evidence>
<dbReference type="SUPFAM" id="SSF50729">
    <property type="entry name" value="PH domain-like"/>
    <property type="match status" value="1"/>
</dbReference>
<dbReference type="Pfam" id="PF01031">
    <property type="entry name" value="Dynamin_M"/>
    <property type="match status" value="1"/>
</dbReference>
<dbReference type="Pfam" id="PF02212">
    <property type="entry name" value="GED"/>
    <property type="match status" value="1"/>
</dbReference>
<comment type="similarity">
    <text evidence="34">Belongs to the TRAFAC class dynamin-like GTPase superfamily. Dynamin/Fzo/YdjA family.</text>
</comment>
<evidence type="ECO:0000256" key="2">
    <source>
        <dbReference type="ARBA" id="ARBA00004132"/>
    </source>
</evidence>